<evidence type="ECO:0000313" key="2">
    <source>
        <dbReference type="Proteomes" id="UP001151760"/>
    </source>
</evidence>
<organism evidence="1 2">
    <name type="scientific">Tanacetum coccineum</name>
    <dbReference type="NCBI Taxonomy" id="301880"/>
    <lineage>
        <taxon>Eukaryota</taxon>
        <taxon>Viridiplantae</taxon>
        <taxon>Streptophyta</taxon>
        <taxon>Embryophyta</taxon>
        <taxon>Tracheophyta</taxon>
        <taxon>Spermatophyta</taxon>
        <taxon>Magnoliopsida</taxon>
        <taxon>eudicotyledons</taxon>
        <taxon>Gunneridae</taxon>
        <taxon>Pentapetalae</taxon>
        <taxon>asterids</taxon>
        <taxon>campanulids</taxon>
        <taxon>Asterales</taxon>
        <taxon>Asteraceae</taxon>
        <taxon>Asteroideae</taxon>
        <taxon>Anthemideae</taxon>
        <taxon>Anthemidinae</taxon>
        <taxon>Tanacetum</taxon>
    </lineage>
</organism>
<accession>A0ABQ5A850</accession>
<proteinExistence type="predicted"/>
<comment type="caution">
    <text evidence="1">The sequence shown here is derived from an EMBL/GenBank/DDBJ whole genome shotgun (WGS) entry which is preliminary data.</text>
</comment>
<dbReference type="Proteomes" id="UP001151760">
    <property type="component" value="Unassembled WGS sequence"/>
</dbReference>
<protein>
    <submittedName>
        <fullName evidence="1">Uncharacterized protein</fullName>
    </submittedName>
</protein>
<evidence type="ECO:0000313" key="1">
    <source>
        <dbReference type="EMBL" id="GJS98218.1"/>
    </source>
</evidence>
<name>A0ABQ5A850_9ASTR</name>
<gene>
    <name evidence="1" type="ORF">Tco_0819388</name>
</gene>
<reference evidence="1" key="2">
    <citation type="submission" date="2022-01" db="EMBL/GenBank/DDBJ databases">
        <authorList>
            <person name="Yamashiro T."/>
            <person name="Shiraishi A."/>
            <person name="Satake H."/>
            <person name="Nakayama K."/>
        </authorList>
    </citation>
    <scope>NUCLEOTIDE SEQUENCE</scope>
</reference>
<sequence length="157" mass="16805">MSLFVPIPPVNLLQINSPPTTPVRSAGSLPYQLHTVLVVGALSGPAGEACGHKMIGSREYQGPQIKPGLGQGQILMAPQNLRLPIGVDSLTGEKEECEVQGVPRLNYHQLHGQAAVSSSAAHRSSSHWQAWGCQGYFLTAHFNLILETVLSKSRSGF</sequence>
<reference evidence="1" key="1">
    <citation type="journal article" date="2022" name="Int. J. Mol. Sci.">
        <title>Draft Genome of Tanacetum Coccineum: Genomic Comparison of Closely Related Tanacetum-Family Plants.</title>
        <authorList>
            <person name="Yamashiro T."/>
            <person name="Shiraishi A."/>
            <person name="Nakayama K."/>
            <person name="Satake H."/>
        </authorList>
    </citation>
    <scope>NUCLEOTIDE SEQUENCE</scope>
</reference>
<keyword evidence="2" id="KW-1185">Reference proteome</keyword>
<dbReference type="EMBL" id="BQNB010012026">
    <property type="protein sequence ID" value="GJS98218.1"/>
    <property type="molecule type" value="Genomic_DNA"/>
</dbReference>